<accession>I4B3H7</accession>
<dbReference type="HOGENOM" id="CLU_012494_13_1_12"/>
<dbReference type="PANTHER" id="PTHR48081:SF30">
    <property type="entry name" value="ACETYL-HYDROLASE LIPR-RELATED"/>
    <property type="match status" value="1"/>
</dbReference>
<dbReference type="PANTHER" id="PTHR48081">
    <property type="entry name" value="AB HYDROLASE SUPERFAMILY PROTEIN C4A8.06C"/>
    <property type="match status" value="1"/>
</dbReference>
<dbReference type="InterPro" id="IPR029058">
    <property type="entry name" value="AB_hydrolase_fold"/>
</dbReference>
<dbReference type="GO" id="GO:0004806">
    <property type="term" value="F:triacylglycerol lipase activity"/>
    <property type="evidence" value="ECO:0007669"/>
    <property type="project" value="TreeGrafter"/>
</dbReference>
<dbReference type="InterPro" id="IPR013094">
    <property type="entry name" value="AB_hydrolase_3"/>
</dbReference>
<protein>
    <submittedName>
        <fullName evidence="5">Hydrolase</fullName>
    </submittedName>
</protein>
<name>I4B3H7_TURPD</name>
<sequence>MQTETEDLSTRLTKQLVGAATRFAFNESLPAPLLRKVIDQIGIISPPAPGCDLAMGSIDGIDYDFWTPKNATPGRILLYSHGGGYVMFSHKSHRSLASRLAVEFSAQAIVYNYRLAPEHPFPAAIDDALTVYEHVLKLGYDPKNIILAGDSAGGGITFALMLAARDKGLPLPGLAIGLSPWVDMTLSGVSMRDNPPTDVMLQPEDIRGFIAKYLAGGDPKHAYASPLFGDLRGLPPVMLQAAGDEVLRDDSVMLAAALRAAGVAVELDVWPGLFHVFEFAWRFLPQSNEAIVKMGDFVRRHFSRS</sequence>
<reference evidence="5 6" key="1">
    <citation type="submission" date="2012-06" db="EMBL/GenBank/DDBJ databases">
        <title>The complete chromosome of genome of Turneriella parva DSM 21527.</title>
        <authorList>
            <consortium name="US DOE Joint Genome Institute (JGI-PGF)"/>
            <person name="Lucas S."/>
            <person name="Han J."/>
            <person name="Lapidus A."/>
            <person name="Bruce D."/>
            <person name="Goodwin L."/>
            <person name="Pitluck S."/>
            <person name="Peters L."/>
            <person name="Kyrpides N."/>
            <person name="Mavromatis K."/>
            <person name="Ivanova N."/>
            <person name="Mikhailova N."/>
            <person name="Chertkov O."/>
            <person name="Detter J.C."/>
            <person name="Tapia R."/>
            <person name="Han C."/>
            <person name="Land M."/>
            <person name="Hauser L."/>
            <person name="Markowitz V."/>
            <person name="Cheng J.-F."/>
            <person name="Hugenholtz P."/>
            <person name="Woyke T."/>
            <person name="Wu D."/>
            <person name="Gronow S."/>
            <person name="Wellnitz S."/>
            <person name="Brambilla E."/>
            <person name="Klenk H.-P."/>
            <person name="Eisen J.A."/>
        </authorList>
    </citation>
    <scope>NUCLEOTIDE SEQUENCE [LARGE SCALE GENOMIC DNA]</scope>
    <source>
        <strain evidence="6">ATCC BAA-1111 / DSM 21527 / NCTC 11395 / H</strain>
    </source>
</reference>
<evidence type="ECO:0000256" key="1">
    <source>
        <dbReference type="ARBA" id="ARBA00010515"/>
    </source>
</evidence>
<proteinExistence type="inferred from homology"/>
<evidence type="ECO:0000259" key="4">
    <source>
        <dbReference type="Pfam" id="PF07859"/>
    </source>
</evidence>
<dbReference type="STRING" id="869212.Turpa_1186"/>
<dbReference type="EMBL" id="CP002959">
    <property type="protein sequence ID" value="AFM11834.1"/>
    <property type="molecule type" value="Genomic_DNA"/>
</dbReference>
<gene>
    <name evidence="5" type="ordered locus">Turpa_1186</name>
</gene>
<dbReference type="Proteomes" id="UP000006048">
    <property type="component" value="Chromosome"/>
</dbReference>
<dbReference type="Gene3D" id="3.40.50.1820">
    <property type="entry name" value="alpha/beta hydrolase"/>
    <property type="match status" value="1"/>
</dbReference>
<dbReference type="RefSeq" id="WP_014802350.1">
    <property type="nucleotide sequence ID" value="NC_018020.1"/>
</dbReference>
<evidence type="ECO:0000256" key="3">
    <source>
        <dbReference type="PROSITE-ProRule" id="PRU10038"/>
    </source>
</evidence>
<dbReference type="PROSITE" id="PS01174">
    <property type="entry name" value="LIPASE_GDXG_SER"/>
    <property type="match status" value="1"/>
</dbReference>
<dbReference type="AlphaFoldDB" id="I4B3H7"/>
<dbReference type="Pfam" id="PF07859">
    <property type="entry name" value="Abhydrolase_3"/>
    <property type="match status" value="1"/>
</dbReference>
<dbReference type="OrthoDB" id="9815425at2"/>
<dbReference type="SUPFAM" id="SSF53474">
    <property type="entry name" value="alpha/beta-Hydrolases"/>
    <property type="match status" value="1"/>
</dbReference>
<dbReference type="InterPro" id="IPR033140">
    <property type="entry name" value="Lipase_GDXG_put_SER_AS"/>
</dbReference>
<feature type="domain" description="Alpha/beta hydrolase fold-3" evidence="4">
    <location>
        <begin position="77"/>
        <end position="277"/>
    </location>
</feature>
<evidence type="ECO:0000313" key="6">
    <source>
        <dbReference type="Proteomes" id="UP000006048"/>
    </source>
</evidence>
<evidence type="ECO:0000256" key="2">
    <source>
        <dbReference type="ARBA" id="ARBA00022801"/>
    </source>
</evidence>
<feature type="active site" evidence="3">
    <location>
        <position position="151"/>
    </location>
</feature>
<organism evidence="5 6">
    <name type="scientific">Turneriella parva (strain ATCC BAA-1111 / DSM 21527 / NCTC 11395 / H)</name>
    <name type="common">Leptospira parva</name>
    <dbReference type="NCBI Taxonomy" id="869212"/>
    <lineage>
        <taxon>Bacteria</taxon>
        <taxon>Pseudomonadati</taxon>
        <taxon>Spirochaetota</taxon>
        <taxon>Spirochaetia</taxon>
        <taxon>Leptospirales</taxon>
        <taxon>Leptospiraceae</taxon>
        <taxon>Turneriella</taxon>
    </lineage>
</organism>
<keyword evidence="6" id="KW-1185">Reference proteome</keyword>
<dbReference type="InterPro" id="IPR050300">
    <property type="entry name" value="GDXG_lipolytic_enzyme"/>
</dbReference>
<keyword evidence="2 5" id="KW-0378">Hydrolase</keyword>
<evidence type="ECO:0000313" key="5">
    <source>
        <dbReference type="EMBL" id="AFM11834.1"/>
    </source>
</evidence>
<dbReference type="KEGG" id="tpx:Turpa_1186"/>
<comment type="similarity">
    <text evidence="1">Belongs to the 'GDXG' lipolytic enzyme family.</text>
</comment>